<dbReference type="InParanoid" id="A7RZP2"/>
<dbReference type="OMA" id="DGRNIRN"/>
<proteinExistence type="inferred from homology"/>
<dbReference type="GO" id="GO:0005615">
    <property type="term" value="C:extracellular space"/>
    <property type="evidence" value="ECO:0000318"/>
    <property type="project" value="GO_Central"/>
</dbReference>
<dbReference type="GO" id="GO:0030334">
    <property type="term" value="P:regulation of cell migration"/>
    <property type="evidence" value="ECO:0000318"/>
    <property type="project" value="GO_Central"/>
</dbReference>
<dbReference type="KEGG" id="nve:5515057"/>
<protein>
    <recommendedName>
        <fullName evidence="4">Fibroblast growth factor</fullName>
    </recommendedName>
</protein>
<dbReference type="GO" id="GO:0005111">
    <property type="term" value="F:type 2 fibroblast growth factor receptor binding"/>
    <property type="evidence" value="ECO:0000318"/>
    <property type="project" value="GO_Central"/>
</dbReference>
<gene>
    <name evidence="2" type="ORF">NEMVEDRAFT_v1g98926</name>
</gene>
<sequence length="165" mass="19012">MLPIAELSTLSFSLKHPARSLDPHVEIQRLRTDPFSLPFYRETQLYSRSSRGHLRIFNRQIDAEGKDGDPYAKLILESDTFGGRVKIKGDKTKHYLCIKKDGRLTSRKIPKSPKCVFKEAYTDDFFTQFISAYNPKWMITVSKKGHTRPGFKGRNGSRSVQFIAR</sequence>
<dbReference type="GO" id="GO:0008284">
    <property type="term" value="P:positive regulation of cell population proliferation"/>
    <property type="evidence" value="ECO:0000318"/>
    <property type="project" value="GO_Central"/>
</dbReference>
<dbReference type="PANTHER" id="PTHR11486">
    <property type="entry name" value="FIBROBLAST GROWTH FACTOR"/>
    <property type="match status" value="1"/>
</dbReference>
<dbReference type="eggNOG" id="KOG3885">
    <property type="taxonomic scope" value="Eukaryota"/>
</dbReference>
<dbReference type="FunCoup" id="A7RZP2">
    <property type="interactions" value="47"/>
</dbReference>
<dbReference type="GO" id="GO:0043410">
    <property type="term" value="P:positive regulation of MAPK cascade"/>
    <property type="evidence" value="ECO:0000318"/>
    <property type="project" value="GO_Central"/>
</dbReference>
<dbReference type="GO" id="GO:0008083">
    <property type="term" value="F:growth factor activity"/>
    <property type="evidence" value="ECO:0000318"/>
    <property type="project" value="GO_Central"/>
</dbReference>
<dbReference type="GO" id="GO:0022008">
    <property type="term" value="P:neurogenesis"/>
    <property type="evidence" value="ECO:0000318"/>
    <property type="project" value="GO_Central"/>
</dbReference>
<dbReference type="AlphaFoldDB" id="A7RZP2"/>
<dbReference type="OrthoDB" id="5988014at2759"/>
<dbReference type="PhylomeDB" id="A7RZP2"/>
<evidence type="ECO:0008006" key="4">
    <source>
        <dbReference type="Google" id="ProtNLM"/>
    </source>
</evidence>
<dbReference type="Pfam" id="PF00167">
    <property type="entry name" value="FGF"/>
    <property type="match status" value="1"/>
</dbReference>
<dbReference type="GO" id="GO:0005737">
    <property type="term" value="C:cytoplasm"/>
    <property type="evidence" value="ECO:0000318"/>
    <property type="project" value="GO_Central"/>
</dbReference>
<reference evidence="2 3" key="1">
    <citation type="journal article" date="2007" name="Science">
        <title>Sea anemone genome reveals ancestral eumetazoan gene repertoire and genomic organization.</title>
        <authorList>
            <person name="Putnam N.H."/>
            <person name="Srivastava M."/>
            <person name="Hellsten U."/>
            <person name="Dirks B."/>
            <person name="Chapman J."/>
            <person name="Salamov A."/>
            <person name="Terry A."/>
            <person name="Shapiro H."/>
            <person name="Lindquist E."/>
            <person name="Kapitonov V.V."/>
            <person name="Jurka J."/>
            <person name="Genikhovich G."/>
            <person name="Grigoriev I.V."/>
            <person name="Lucas S.M."/>
            <person name="Steele R.E."/>
            <person name="Finnerty J.R."/>
            <person name="Technau U."/>
            <person name="Martindale M.Q."/>
            <person name="Rokhsar D.S."/>
        </authorList>
    </citation>
    <scope>NUCLEOTIDE SEQUENCE [LARGE SCALE GENOMIC DNA]</scope>
    <source>
        <strain evidence="3">CH2 X CH6</strain>
    </source>
</reference>
<accession>A7RZP2</accession>
<dbReference type="GO" id="GO:0005105">
    <property type="term" value="F:type 1 fibroblast growth factor receptor binding"/>
    <property type="evidence" value="ECO:0000318"/>
    <property type="project" value="GO_Central"/>
</dbReference>
<dbReference type="CDD" id="cd23307">
    <property type="entry name" value="beta-trefoil_FGF8-like"/>
    <property type="match status" value="1"/>
</dbReference>
<dbReference type="SMART" id="SM00442">
    <property type="entry name" value="FGF"/>
    <property type="match status" value="1"/>
</dbReference>
<comment type="similarity">
    <text evidence="1">Belongs to the heparin-binding growth factors family.</text>
</comment>
<organism evidence="2 3">
    <name type="scientific">Nematostella vectensis</name>
    <name type="common">Starlet sea anemone</name>
    <dbReference type="NCBI Taxonomy" id="45351"/>
    <lineage>
        <taxon>Eukaryota</taxon>
        <taxon>Metazoa</taxon>
        <taxon>Cnidaria</taxon>
        <taxon>Anthozoa</taxon>
        <taxon>Hexacorallia</taxon>
        <taxon>Actiniaria</taxon>
        <taxon>Edwardsiidae</taxon>
        <taxon>Nematostella</taxon>
    </lineage>
</organism>
<keyword evidence="3" id="KW-1185">Reference proteome</keyword>
<evidence type="ECO:0000313" key="3">
    <source>
        <dbReference type="Proteomes" id="UP000001593"/>
    </source>
</evidence>
<evidence type="ECO:0000313" key="2">
    <source>
        <dbReference type="EMBL" id="EDO43135.1"/>
    </source>
</evidence>
<name>A7RZP2_NEMVE</name>
<feature type="non-terminal residue" evidence="2">
    <location>
        <position position="165"/>
    </location>
</feature>
<dbReference type="GO" id="GO:0008543">
    <property type="term" value="P:fibroblast growth factor receptor signaling pathway"/>
    <property type="evidence" value="ECO:0000318"/>
    <property type="project" value="GO_Central"/>
</dbReference>
<dbReference type="SUPFAM" id="SSF50353">
    <property type="entry name" value="Cytokine"/>
    <property type="match status" value="1"/>
</dbReference>
<dbReference type="EMBL" id="DS469557">
    <property type="protein sequence ID" value="EDO43135.1"/>
    <property type="molecule type" value="Genomic_DNA"/>
</dbReference>
<dbReference type="HOGENOM" id="CLU_1615019_0_0_1"/>
<dbReference type="SMR" id="A7RZP2"/>
<dbReference type="STRING" id="45351.A7RZP2"/>
<dbReference type="Proteomes" id="UP000001593">
    <property type="component" value="Unassembled WGS sequence"/>
</dbReference>
<dbReference type="InterPro" id="IPR002209">
    <property type="entry name" value="Fibroblast_GF_fam"/>
</dbReference>
<dbReference type="Gene3D" id="2.80.10.50">
    <property type="match status" value="1"/>
</dbReference>
<evidence type="ECO:0000256" key="1">
    <source>
        <dbReference type="ARBA" id="ARBA00007936"/>
    </source>
</evidence>
<dbReference type="InterPro" id="IPR008996">
    <property type="entry name" value="IL1/FGF"/>
</dbReference>